<reference evidence="1 2" key="1">
    <citation type="submission" date="2017-07" db="EMBL/GenBank/DDBJ databases">
        <title>Draft genome of Ochrobactrum lupini type strain LUP21.</title>
        <authorList>
            <person name="Krzyzanowska D.M."/>
            <person name="Jafra S."/>
        </authorList>
    </citation>
    <scope>NUCLEOTIDE SEQUENCE [LARGE SCALE GENOMIC DNA]</scope>
    <source>
        <strain evidence="1 2">LUP21</strain>
    </source>
</reference>
<gene>
    <name evidence="1" type="ORF">CES86_5331</name>
</gene>
<evidence type="ECO:0000313" key="2">
    <source>
        <dbReference type="Proteomes" id="UP000216363"/>
    </source>
</evidence>
<proteinExistence type="predicted"/>
<sequence length="40" mass="4267">MAAVVKGQNIDRTVEQPRNIQAFANLAVGLPPSISTMNLT</sequence>
<accession>A0A256H0N6</accession>
<dbReference type="EMBL" id="NNRN01000004">
    <property type="protein sequence ID" value="OYR32942.1"/>
    <property type="molecule type" value="Genomic_DNA"/>
</dbReference>
<evidence type="ECO:0000313" key="1">
    <source>
        <dbReference type="EMBL" id="OYR32942.1"/>
    </source>
</evidence>
<dbReference type="AlphaFoldDB" id="A0A256H0N6"/>
<protein>
    <submittedName>
        <fullName evidence="1">Uncharacterized protein</fullName>
    </submittedName>
</protein>
<dbReference type="Proteomes" id="UP000216363">
    <property type="component" value="Unassembled WGS sequence"/>
</dbReference>
<organism evidence="1 2">
    <name type="scientific">Brucella lupini</name>
    <dbReference type="NCBI Taxonomy" id="255457"/>
    <lineage>
        <taxon>Bacteria</taxon>
        <taxon>Pseudomonadati</taxon>
        <taxon>Pseudomonadota</taxon>
        <taxon>Alphaproteobacteria</taxon>
        <taxon>Hyphomicrobiales</taxon>
        <taxon>Brucellaceae</taxon>
        <taxon>Brucella/Ochrobactrum group</taxon>
        <taxon>Brucella</taxon>
    </lineage>
</organism>
<comment type="caution">
    <text evidence="1">The sequence shown here is derived from an EMBL/GenBank/DDBJ whole genome shotgun (WGS) entry which is preliminary data.</text>
</comment>
<name>A0A256H0N6_9HYPH</name>